<dbReference type="InterPro" id="IPR007321">
    <property type="entry name" value="Transposase_28"/>
</dbReference>
<dbReference type="Pfam" id="PF04195">
    <property type="entry name" value="Transposase_28"/>
    <property type="match status" value="1"/>
</dbReference>
<comment type="caution">
    <text evidence="2">The sequence shown here is derived from an EMBL/GenBank/DDBJ whole genome shotgun (WGS) entry which is preliminary data.</text>
</comment>
<dbReference type="PANTHER" id="PTHR31099">
    <property type="entry name" value="OS06G0165300 PROTEIN"/>
    <property type="match status" value="1"/>
</dbReference>
<organism evidence="2 3">
    <name type="scientific">Lactuca virosa</name>
    <dbReference type="NCBI Taxonomy" id="75947"/>
    <lineage>
        <taxon>Eukaryota</taxon>
        <taxon>Viridiplantae</taxon>
        <taxon>Streptophyta</taxon>
        <taxon>Embryophyta</taxon>
        <taxon>Tracheophyta</taxon>
        <taxon>Spermatophyta</taxon>
        <taxon>Magnoliopsida</taxon>
        <taxon>eudicotyledons</taxon>
        <taxon>Gunneridae</taxon>
        <taxon>Pentapetalae</taxon>
        <taxon>asterids</taxon>
        <taxon>campanulids</taxon>
        <taxon>Asterales</taxon>
        <taxon>Asteraceae</taxon>
        <taxon>Cichorioideae</taxon>
        <taxon>Cichorieae</taxon>
        <taxon>Lactucinae</taxon>
        <taxon>Lactuca</taxon>
    </lineage>
</organism>
<name>A0AAU9PQR7_9ASTR</name>
<evidence type="ECO:0000313" key="2">
    <source>
        <dbReference type="EMBL" id="CAH1451952.1"/>
    </source>
</evidence>
<gene>
    <name evidence="2" type="ORF">LVIROSA_LOCUS37280</name>
</gene>
<sequence length="240" mass="27304">MSSTRISHIGTVKSKLTVRTIGMLVRKYNIDPKFHPRLPEANDAITDALEGFVGVYRVFFKSGLRLPAFDFLETVLDYYGLHIAQITLNGFRKILCFTLLCVTLDVSTTINLFCHFYILMSNGDWVSFSLLHGLVEICDGLPTSIKYWKEEFFFVHASAFSGPIAYGATADRVVDSVPKLSPDEQLLTERLSDNFVRWTDPDEATLCMAGMSPHWNRLGKKTVEVFEEKNITLLDRIHRK</sequence>
<dbReference type="EMBL" id="CAKMRJ010005745">
    <property type="protein sequence ID" value="CAH1451952.1"/>
    <property type="molecule type" value="Genomic_DNA"/>
</dbReference>
<evidence type="ECO:0000259" key="1">
    <source>
        <dbReference type="Pfam" id="PF04195"/>
    </source>
</evidence>
<dbReference type="PANTHER" id="PTHR31099:SF28">
    <property type="entry name" value="F5J5.12"/>
    <property type="match status" value="1"/>
</dbReference>
<evidence type="ECO:0000313" key="3">
    <source>
        <dbReference type="Proteomes" id="UP001157418"/>
    </source>
</evidence>
<dbReference type="AlphaFoldDB" id="A0AAU9PQR7"/>
<keyword evidence="3" id="KW-1185">Reference proteome</keyword>
<accession>A0AAU9PQR7</accession>
<protein>
    <recommendedName>
        <fullName evidence="1">Transposase (putative) gypsy type domain-containing protein</fullName>
    </recommendedName>
</protein>
<feature type="domain" description="Transposase (putative) gypsy type" evidence="1">
    <location>
        <begin position="57"/>
        <end position="119"/>
    </location>
</feature>
<dbReference type="Proteomes" id="UP001157418">
    <property type="component" value="Unassembled WGS sequence"/>
</dbReference>
<reference evidence="2 3" key="1">
    <citation type="submission" date="2022-01" db="EMBL/GenBank/DDBJ databases">
        <authorList>
            <person name="Xiong W."/>
            <person name="Schranz E."/>
        </authorList>
    </citation>
    <scope>NUCLEOTIDE SEQUENCE [LARGE SCALE GENOMIC DNA]</scope>
</reference>
<proteinExistence type="predicted"/>